<gene>
    <name evidence="2" type="ORF">NDU88_003754</name>
</gene>
<accession>A0AAV7LHZ1</accession>
<evidence type="ECO:0000313" key="2">
    <source>
        <dbReference type="EMBL" id="KAJ1090624.1"/>
    </source>
</evidence>
<keyword evidence="3" id="KW-1185">Reference proteome</keyword>
<proteinExistence type="predicted"/>
<feature type="region of interest" description="Disordered" evidence="1">
    <location>
        <begin position="62"/>
        <end position="90"/>
    </location>
</feature>
<sequence>MRASGVPTQVGNEQKELLVTAPFIGCPEEGRHTADHTLKHMERAATHAHARKRRHHVAQGFEMAEKNRSHNKSMISPRRWPLPTQDLDGQ</sequence>
<organism evidence="2 3">
    <name type="scientific">Pleurodeles waltl</name>
    <name type="common">Iberian ribbed newt</name>
    <dbReference type="NCBI Taxonomy" id="8319"/>
    <lineage>
        <taxon>Eukaryota</taxon>
        <taxon>Metazoa</taxon>
        <taxon>Chordata</taxon>
        <taxon>Craniata</taxon>
        <taxon>Vertebrata</taxon>
        <taxon>Euteleostomi</taxon>
        <taxon>Amphibia</taxon>
        <taxon>Batrachia</taxon>
        <taxon>Caudata</taxon>
        <taxon>Salamandroidea</taxon>
        <taxon>Salamandridae</taxon>
        <taxon>Pleurodelinae</taxon>
        <taxon>Pleurodeles</taxon>
    </lineage>
</organism>
<reference evidence="2" key="1">
    <citation type="journal article" date="2022" name="bioRxiv">
        <title>Sequencing and chromosome-scale assembly of the giantPleurodeles waltlgenome.</title>
        <authorList>
            <person name="Brown T."/>
            <person name="Elewa A."/>
            <person name="Iarovenko S."/>
            <person name="Subramanian E."/>
            <person name="Araus A.J."/>
            <person name="Petzold A."/>
            <person name="Susuki M."/>
            <person name="Suzuki K.-i.T."/>
            <person name="Hayashi T."/>
            <person name="Toyoda A."/>
            <person name="Oliveira C."/>
            <person name="Osipova E."/>
            <person name="Leigh N.D."/>
            <person name="Simon A."/>
            <person name="Yun M.H."/>
        </authorList>
    </citation>
    <scope>NUCLEOTIDE SEQUENCE</scope>
    <source>
        <strain evidence="2">20211129_DDA</strain>
        <tissue evidence="2">Liver</tissue>
    </source>
</reference>
<evidence type="ECO:0000256" key="1">
    <source>
        <dbReference type="SAM" id="MobiDB-lite"/>
    </source>
</evidence>
<evidence type="ECO:0000313" key="3">
    <source>
        <dbReference type="Proteomes" id="UP001066276"/>
    </source>
</evidence>
<dbReference type="Proteomes" id="UP001066276">
    <property type="component" value="Chromosome 11"/>
</dbReference>
<dbReference type="EMBL" id="JANPWB010000015">
    <property type="protein sequence ID" value="KAJ1090624.1"/>
    <property type="molecule type" value="Genomic_DNA"/>
</dbReference>
<protein>
    <submittedName>
        <fullName evidence="2">Uncharacterized protein</fullName>
    </submittedName>
</protein>
<name>A0AAV7LHZ1_PLEWA</name>
<dbReference type="AlphaFoldDB" id="A0AAV7LHZ1"/>
<comment type="caution">
    <text evidence="2">The sequence shown here is derived from an EMBL/GenBank/DDBJ whole genome shotgun (WGS) entry which is preliminary data.</text>
</comment>